<dbReference type="PANTHER" id="PTHR30532:SF24">
    <property type="entry name" value="FERRIC ENTEROBACTIN-BINDING PERIPLASMIC PROTEIN FEPB"/>
    <property type="match status" value="1"/>
</dbReference>
<comment type="similarity">
    <text evidence="2">Belongs to the bacterial solute-binding protein 8 family.</text>
</comment>
<evidence type="ECO:0000259" key="6">
    <source>
        <dbReference type="PROSITE" id="PS50983"/>
    </source>
</evidence>
<dbReference type="GO" id="GO:0030288">
    <property type="term" value="C:outer membrane-bounded periplasmic space"/>
    <property type="evidence" value="ECO:0007669"/>
    <property type="project" value="TreeGrafter"/>
</dbReference>
<feature type="chain" id="PRO_5043453887" evidence="5">
    <location>
        <begin position="32"/>
        <end position="358"/>
    </location>
</feature>
<accession>A0AAW6LR07</accession>
<evidence type="ECO:0000256" key="4">
    <source>
        <dbReference type="ARBA" id="ARBA00022729"/>
    </source>
</evidence>
<evidence type="ECO:0000256" key="1">
    <source>
        <dbReference type="ARBA" id="ARBA00004196"/>
    </source>
</evidence>
<dbReference type="Gene3D" id="3.40.50.1980">
    <property type="entry name" value="Nitrogenase molybdenum iron protein domain"/>
    <property type="match status" value="2"/>
</dbReference>
<dbReference type="AlphaFoldDB" id="A0AAW6LR07"/>
<dbReference type="PROSITE" id="PS50983">
    <property type="entry name" value="FE_B12_PBP"/>
    <property type="match status" value="1"/>
</dbReference>
<proteinExistence type="inferred from homology"/>
<dbReference type="Proteomes" id="UP001217325">
    <property type="component" value="Unassembled WGS sequence"/>
</dbReference>
<keyword evidence="3" id="KW-0813">Transport</keyword>
<evidence type="ECO:0000256" key="3">
    <source>
        <dbReference type="ARBA" id="ARBA00022448"/>
    </source>
</evidence>
<organism evidence="7 8">
    <name type="scientific">Rhodococcus qingshengii</name>
    <dbReference type="NCBI Taxonomy" id="334542"/>
    <lineage>
        <taxon>Bacteria</taxon>
        <taxon>Bacillati</taxon>
        <taxon>Actinomycetota</taxon>
        <taxon>Actinomycetes</taxon>
        <taxon>Mycobacteriales</taxon>
        <taxon>Nocardiaceae</taxon>
        <taxon>Rhodococcus</taxon>
        <taxon>Rhodococcus erythropolis group</taxon>
    </lineage>
</organism>
<reference evidence="7" key="1">
    <citation type="submission" date="2023-02" db="EMBL/GenBank/DDBJ databases">
        <title>A novel hydrolase synthesized by Rhodococcus erythropolis HQ is responsible for the detoxification of Zearalenone.</title>
        <authorList>
            <person name="Hu J."/>
            <person name="Xu J."/>
        </authorList>
    </citation>
    <scope>NUCLEOTIDE SEQUENCE</scope>
    <source>
        <strain evidence="7">HQ</strain>
    </source>
</reference>
<evidence type="ECO:0000256" key="5">
    <source>
        <dbReference type="SAM" id="SignalP"/>
    </source>
</evidence>
<sequence>MFRSARQRIRPQRRRRIVVALMLAAALPLTACTQSSSDAQENSSSASAVEDGAYPVTIKHAFGGTTIDKEPTRILTLDSAAADTVIALGVTPIAMQKDSWAGDADGFLPWTRAELEKSGQTLPTPAPYYSDSGELLFEQILNAAPDLILAPYSGFSEQDYQRLSSIAPTLPYDTKPYQPSSWQNLATDVGKALGRPAQTAALIKSVEESVQESKASHPEFNGVTFAFGSYIREGETETAIYGPDDPRVKFVENLGLTVAPDVVNGAKNFAGDSFLFGISMEKLDTINTDVYLGWASDQSEVDSTLANTLFSRWPVIANGKDLWITDNRLTAATMYVSLLSVPWATDELVPQLTELVAK</sequence>
<dbReference type="Pfam" id="PF01497">
    <property type="entry name" value="Peripla_BP_2"/>
    <property type="match status" value="1"/>
</dbReference>
<dbReference type="EMBL" id="JARDXE010000016">
    <property type="protein sequence ID" value="MDE8647911.1"/>
    <property type="molecule type" value="Genomic_DNA"/>
</dbReference>
<name>A0AAW6LR07_RHOSG</name>
<evidence type="ECO:0000256" key="2">
    <source>
        <dbReference type="ARBA" id="ARBA00008814"/>
    </source>
</evidence>
<dbReference type="InterPro" id="IPR002491">
    <property type="entry name" value="ABC_transptr_periplasmic_BD"/>
</dbReference>
<dbReference type="InterPro" id="IPR051313">
    <property type="entry name" value="Bact_iron-sidero_bind"/>
</dbReference>
<dbReference type="GO" id="GO:1901678">
    <property type="term" value="P:iron coordination entity transport"/>
    <property type="evidence" value="ECO:0007669"/>
    <property type="project" value="UniProtKB-ARBA"/>
</dbReference>
<evidence type="ECO:0000313" key="8">
    <source>
        <dbReference type="Proteomes" id="UP001217325"/>
    </source>
</evidence>
<comment type="subcellular location">
    <subcellularLocation>
        <location evidence="1">Cell envelope</location>
    </subcellularLocation>
</comment>
<feature type="signal peptide" evidence="5">
    <location>
        <begin position="1"/>
        <end position="31"/>
    </location>
</feature>
<dbReference type="RefSeq" id="WP_275232262.1">
    <property type="nucleotide sequence ID" value="NZ_JARDXE010000016.1"/>
</dbReference>
<protein>
    <submittedName>
        <fullName evidence="7">ABC transporter substrate-binding protein</fullName>
    </submittedName>
</protein>
<evidence type="ECO:0000313" key="7">
    <source>
        <dbReference type="EMBL" id="MDE8647911.1"/>
    </source>
</evidence>
<comment type="caution">
    <text evidence="7">The sequence shown here is derived from an EMBL/GenBank/DDBJ whole genome shotgun (WGS) entry which is preliminary data.</text>
</comment>
<feature type="domain" description="Fe/B12 periplasmic-binding" evidence="6">
    <location>
        <begin position="73"/>
        <end position="356"/>
    </location>
</feature>
<gene>
    <name evidence="7" type="ORF">PXH69_23325</name>
</gene>
<keyword evidence="4 5" id="KW-0732">Signal</keyword>
<dbReference type="PANTHER" id="PTHR30532">
    <property type="entry name" value="IRON III DICITRATE-BINDING PERIPLASMIC PROTEIN"/>
    <property type="match status" value="1"/>
</dbReference>
<dbReference type="SUPFAM" id="SSF53807">
    <property type="entry name" value="Helical backbone' metal receptor"/>
    <property type="match status" value="1"/>
</dbReference>